<feature type="domain" description="HTH luxR-type" evidence="1">
    <location>
        <begin position="698"/>
        <end position="763"/>
    </location>
</feature>
<dbReference type="SMART" id="SM00421">
    <property type="entry name" value="HTH_LUXR"/>
    <property type="match status" value="1"/>
</dbReference>
<proteinExistence type="predicted"/>
<dbReference type="Gene3D" id="1.10.10.10">
    <property type="entry name" value="Winged helix-like DNA-binding domain superfamily/Winged helix DNA-binding domain"/>
    <property type="match status" value="1"/>
</dbReference>
<dbReference type="Gene3D" id="1.25.40.10">
    <property type="entry name" value="Tetratricopeptide repeat domain"/>
    <property type="match status" value="1"/>
</dbReference>
<evidence type="ECO:0000313" key="3">
    <source>
        <dbReference type="Proteomes" id="UP000327011"/>
    </source>
</evidence>
<dbReference type="InterPro" id="IPR016032">
    <property type="entry name" value="Sig_transdc_resp-reg_C-effctor"/>
</dbReference>
<comment type="caution">
    <text evidence="2">The sequence shown here is derived from an EMBL/GenBank/DDBJ whole genome shotgun (WGS) entry which is preliminary data.</text>
</comment>
<dbReference type="Proteomes" id="UP000327011">
    <property type="component" value="Unassembled WGS sequence"/>
</dbReference>
<organism evidence="2 3">
    <name type="scientific">Microbispora cellulosiformans</name>
    <dbReference type="NCBI Taxonomy" id="2614688"/>
    <lineage>
        <taxon>Bacteria</taxon>
        <taxon>Bacillati</taxon>
        <taxon>Actinomycetota</taxon>
        <taxon>Actinomycetes</taxon>
        <taxon>Streptosporangiales</taxon>
        <taxon>Streptosporangiaceae</taxon>
        <taxon>Microbispora</taxon>
    </lineage>
</organism>
<dbReference type="PANTHER" id="PTHR47691">
    <property type="entry name" value="REGULATOR-RELATED"/>
    <property type="match status" value="1"/>
</dbReference>
<keyword evidence="3" id="KW-1185">Reference proteome</keyword>
<dbReference type="PANTHER" id="PTHR47691:SF3">
    <property type="entry name" value="HTH-TYPE TRANSCRIPTIONAL REGULATOR RV0890C-RELATED"/>
    <property type="match status" value="1"/>
</dbReference>
<dbReference type="InterPro" id="IPR027417">
    <property type="entry name" value="P-loop_NTPase"/>
</dbReference>
<accession>A0A5J5JYS9</accession>
<dbReference type="CDD" id="cd06170">
    <property type="entry name" value="LuxR_C_like"/>
    <property type="match status" value="1"/>
</dbReference>
<dbReference type="SUPFAM" id="SSF46894">
    <property type="entry name" value="C-terminal effector domain of the bipartite response regulators"/>
    <property type="match status" value="1"/>
</dbReference>
<dbReference type="InterPro" id="IPR011990">
    <property type="entry name" value="TPR-like_helical_dom_sf"/>
</dbReference>
<gene>
    <name evidence="2" type="ORF">F5972_27700</name>
</gene>
<sequence>MSGGASTMPYWLPAIVGRKKELTVLKNLITGSRTRLVTVTGPLGVGKSRLALECFSDIAPRFPGGAYFCDFTESHDTGGPDKPVLAAVSEGWPHDRADTDWGAFKHDGGKGPRLLVLDHCETVGEPLRALVAELLASCADVNVIAFSREPLRVYGEFLFRLAPLATPPRSGSFIELAGAPSVELFLDIARAVRPEFQLNEANVRSVAGICRELDGLPLAITMAAARTKILGPNSIYAAVREDVNDLSGDSAGTFATKYADLRSATEISLCGVSARELAILSDLTVFCGSFSLSASAAVIGAAEESFHRQMESLLDKNLLLTVVRPDGELMFSMLRTTRDHLRRRRKGAGPGARSRYISYFRGLAKTAATATDEKRQQCREQLVQSREDVIQVCRMLIDLADHSRAVGTLHLLRDCSRNVLHTRDERGILDEVLRRGSLTDAERARALRLLGEIESAGDPDLAHRRVLDALAISTGLPDADEVARCHSLLGRVALVRGDLRGAEVCLSRATSSVSATKSYRHALEDLAQVHLYAHNAHMAQVLGERALRANLDAGDRPGGALSLFVLAEVAADAGEVERARELLSRALSLLSWPEDREEVIIGLELLAVVLARTSKTVEQWRQTAKVLAAIADAHHDDEHPVPSRRRERINELADKAKQVIGLSGFKEERDAGMLSTPVEVFAEALSRLLLEHDRSASSQRCHAPLTDREFEVAKLVSQGLTNREIGRELGIAEWTVVNHLRKIMKKLDCSSRVFVAKWVLDTD</sequence>
<name>A0A5J5JYS9_9ACTN</name>
<protein>
    <recommendedName>
        <fullName evidence="1">HTH luxR-type domain-containing protein</fullName>
    </recommendedName>
</protein>
<reference evidence="2 3" key="1">
    <citation type="submission" date="2019-09" db="EMBL/GenBank/DDBJ databases">
        <title>Screening of Novel Bioactive Compounds from Soil-Associated.</title>
        <authorList>
            <person name="Gong X."/>
        </authorList>
    </citation>
    <scope>NUCLEOTIDE SEQUENCE [LARGE SCALE GENOMIC DNA]</scope>
    <source>
        <strain evidence="2 3">Gxj-6</strain>
    </source>
</reference>
<dbReference type="InterPro" id="IPR000792">
    <property type="entry name" value="Tscrpt_reg_LuxR_C"/>
</dbReference>
<dbReference type="AlphaFoldDB" id="A0A5J5JYS9"/>
<dbReference type="EMBL" id="VYTZ01000011">
    <property type="protein sequence ID" value="KAA9375534.1"/>
    <property type="molecule type" value="Genomic_DNA"/>
</dbReference>
<evidence type="ECO:0000259" key="1">
    <source>
        <dbReference type="PROSITE" id="PS50043"/>
    </source>
</evidence>
<dbReference type="GO" id="GO:0003677">
    <property type="term" value="F:DNA binding"/>
    <property type="evidence" value="ECO:0007669"/>
    <property type="project" value="InterPro"/>
</dbReference>
<dbReference type="InterPro" id="IPR036388">
    <property type="entry name" value="WH-like_DNA-bd_sf"/>
</dbReference>
<dbReference type="Pfam" id="PF00196">
    <property type="entry name" value="GerE"/>
    <property type="match status" value="1"/>
</dbReference>
<dbReference type="Gene3D" id="3.40.50.300">
    <property type="entry name" value="P-loop containing nucleotide triphosphate hydrolases"/>
    <property type="match status" value="1"/>
</dbReference>
<dbReference type="SUPFAM" id="SSF48452">
    <property type="entry name" value="TPR-like"/>
    <property type="match status" value="1"/>
</dbReference>
<dbReference type="PRINTS" id="PR00038">
    <property type="entry name" value="HTHLUXR"/>
</dbReference>
<dbReference type="GO" id="GO:0006355">
    <property type="term" value="P:regulation of DNA-templated transcription"/>
    <property type="evidence" value="ECO:0007669"/>
    <property type="project" value="InterPro"/>
</dbReference>
<dbReference type="SUPFAM" id="SSF52540">
    <property type="entry name" value="P-loop containing nucleoside triphosphate hydrolases"/>
    <property type="match status" value="1"/>
</dbReference>
<evidence type="ECO:0000313" key="2">
    <source>
        <dbReference type="EMBL" id="KAA9375534.1"/>
    </source>
</evidence>
<dbReference type="PROSITE" id="PS50043">
    <property type="entry name" value="HTH_LUXR_2"/>
    <property type="match status" value="1"/>
</dbReference>